<accession>A0A444U464</accession>
<dbReference type="Proteomes" id="UP000289886">
    <property type="component" value="Unassembled WGS sequence"/>
</dbReference>
<reference evidence="1 2" key="1">
    <citation type="submission" date="2019-01" db="EMBL/GenBank/DDBJ databases">
        <title>Draft Genome and Complete Hox-Cluster Characterization of the Sterlet Sturgeon (Acipenser ruthenus).</title>
        <authorList>
            <person name="Wei Q."/>
        </authorList>
    </citation>
    <scope>NUCLEOTIDE SEQUENCE [LARGE SCALE GENOMIC DNA]</scope>
    <source>
        <strain evidence="1">WHYD16114868_AA</strain>
        <tissue evidence="1">Blood</tissue>
    </source>
</reference>
<dbReference type="AlphaFoldDB" id="A0A444U464"/>
<proteinExistence type="predicted"/>
<name>A0A444U464_ACIRT</name>
<keyword evidence="2" id="KW-1185">Reference proteome</keyword>
<evidence type="ECO:0000313" key="1">
    <source>
        <dbReference type="EMBL" id="RXM29948.1"/>
    </source>
</evidence>
<organism evidence="1 2">
    <name type="scientific">Acipenser ruthenus</name>
    <name type="common">Sterlet sturgeon</name>
    <dbReference type="NCBI Taxonomy" id="7906"/>
    <lineage>
        <taxon>Eukaryota</taxon>
        <taxon>Metazoa</taxon>
        <taxon>Chordata</taxon>
        <taxon>Craniata</taxon>
        <taxon>Vertebrata</taxon>
        <taxon>Euteleostomi</taxon>
        <taxon>Actinopterygii</taxon>
        <taxon>Chondrostei</taxon>
        <taxon>Acipenseriformes</taxon>
        <taxon>Acipenseridae</taxon>
        <taxon>Acipenser</taxon>
    </lineage>
</organism>
<sequence length="62" mass="7039">MTLCAINCLKVISKEENIPMGAKHVRAYFTKGYILVGHLPPFQKENKAQHLEAGSYRKHLQS</sequence>
<dbReference type="EMBL" id="SCEB01215366">
    <property type="protein sequence ID" value="RXM29948.1"/>
    <property type="molecule type" value="Genomic_DNA"/>
</dbReference>
<protein>
    <submittedName>
        <fullName evidence="1">Uncharacterized protein</fullName>
    </submittedName>
</protein>
<comment type="caution">
    <text evidence="1">The sequence shown here is derived from an EMBL/GenBank/DDBJ whole genome shotgun (WGS) entry which is preliminary data.</text>
</comment>
<evidence type="ECO:0000313" key="2">
    <source>
        <dbReference type="Proteomes" id="UP000289886"/>
    </source>
</evidence>
<gene>
    <name evidence="1" type="ORF">EOD39_18538</name>
</gene>